<evidence type="ECO:0000256" key="1">
    <source>
        <dbReference type="SAM" id="MobiDB-lite"/>
    </source>
</evidence>
<feature type="non-terminal residue" evidence="2">
    <location>
        <position position="1"/>
    </location>
</feature>
<sequence length="108" mass="11175">AGAARVSPNTTLNFEGPSNDFSFTRHGTTMDVRDDEGNLAAMLMAATGATTTLIFADGFVELGVANQQLSLGGIDFTEGQSASAADLTLNPARTSEPVFGVHLDDILA</sequence>
<reference evidence="2 3" key="2">
    <citation type="submission" date="2011-11" db="EMBL/GenBank/DDBJ databases">
        <authorList>
            <consortium name="US DOE Joint Genome Institute"/>
            <person name="Lucas S."/>
            <person name="Han J."/>
            <person name="Lapidus A."/>
            <person name="Cheng J.-F."/>
            <person name="Goodwin L."/>
            <person name="Pitluck S."/>
            <person name="Peters L."/>
            <person name="Ovchinnikova G."/>
            <person name="Zhang X."/>
            <person name="Detter J.C."/>
            <person name="Han C."/>
            <person name="Tapia R."/>
            <person name="Land M."/>
            <person name="Hauser L."/>
            <person name="Kyrpides N."/>
            <person name="Ivanova N."/>
            <person name="Pagani I."/>
            <person name="Vogl K."/>
            <person name="Liu Z."/>
            <person name="Overmann J."/>
            <person name="Frigaard N.-U."/>
            <person name="Bryant D."/>
            <person name="Woyke T."/>
        </authorList>
    </citation>
    <scope>NUCLEOTIDE SEQUENCE [LARGE SCALE GENOMIC DNA]</scope>
    <source>
        <strain evidence="2 3">970</strain>
    </source>
</reference>
<dbReference type="HOGENOM" id="CLU_2189715_0_0_6"/>
<evidence type="ECO:0000313" key="2">
    <source>
        <dbReference type="EMBL" id="EIC22962.1"/>
    </source>
</evidence>
<name>H8YWY6_9GAMM</name>
<keyword evidence="3" id="KW-1185">Reference proteome</keyword>
<dbReference type="AlphaFoldDB" id="H8YWY6"/>
<feature type="region of interest" description="Disordered" evidence="1">
    <location>
        <begin position="1"/>
        <end position="25"/>
    </location>
</feature>
<gene>
    <name evidence="2" type="ORF">Thi970DRAFT_00605</name>
</gene>
<proteinExistence type="predicted"/>
<dbReference type="eggNOG" id="COG2931">
    <property type="taxonomic scope" value="Bacteria"/>
</dbReference>
<reference evidence="3" key="1">
    <citation type="submission" date="2011-06" db="EMBL/GenBank/DDBJ databases">
        <authorList>
            <consortium name="US DOE Joint Genome Institute (JGI-PGF)"/>
            <person name="Lucas S."/>
            <person name="Han J."/>
            <person name="Lapidus A."/>
            <person name="Cheng J.-F."/>
            <person name="Goodwin L."/>
            <person name="Pitluck S."/>
            <person name="Peters L."/>
            <person name="Land M.L."/>
            <person name="Hauser L."/>
            <person name="Vogl K."/>
            <person name="Liu Z."/>
            <person name="Overmann J."/>
            <person name="Frigaard N.-U."/>
            <person name="Bryant D.A."/>
            <person name="Woyke T.J."/>
        </authorList>
    </citation>
    <scope>NUCLEOTIDE SEQUENCE [LARGE SCALE GENOMIC DNA]</scope>
    <source>
        <strain evidence="3">970</strain>
    </source>
</reference>
<dbReference type="RefSeq" id="WP_009147047.1">
    <property type="nucleotide sequence ID" value="NZ_JH603168.1"/>
</dbReference>
<evidence type="ECO:0000313" key="3">
    <source>
        <dbReference type="Proteomes" id="UP000002964"/>
    </source>
</evidence>
<dbReference type="STRING" id="631362.Thi970DRAFT_00605"/>
<accession>H8YWY6</accession>
<dbReference type="EMBL" id="JH603168">
    <property type="protein sequence ID" value="EIC22962.1"/>
    <property type="molecule type" value="Genomic_DNA"/>
</dbReference>
<organism evidence="2 3">
    <name type="scientific">Thiorhodovibrio frisius</name>
    <dbReference type="NCBI Taxonomy" id="631362"/>
    <lineage>
        <taxon>Bacteria</taxon>
        <taxon>Pseudomonadati</taxon>
        <taxon>Pseudomonadota</taxon>
        <taxon>Gammaproteobacteria</taxon>
        <taxon>Chromatiales</taxon>
        <taxon>Chromatiaceae</taxon>
        <taxon>Thiorhodovibrio</taxon>
    </lineage>
</organism>
<dbReference type="Proteomes" id="UP000002964">
    <property type="component" value="Unassembled WGS sequence"/>
</dbReference>
<protein>
    <submittedName>
        <fullName evidence="2">Uncharacterized protein</fullName>
    </submittedName>
</protein>